<sequence length="131" mass="15697">MDNQKKQTSDHERLVREWFQSEGTEVQMIVPVKIGKIKSGFFYAGFCEEDLFILEVIEDRDVSLMEKFLWEDCDNVMVNKGLMRVRVLLDEKADLSFPKHGDRVIDFLNKKKDLKLWEYERNIWSRMFGKQ</sequence>
<dbReference type="STRING" id="1601833.SAMN05518684_11618"/>
<evidence type="ECO:0000313" key="2">
    <source>
        <dbReference type="Proteomes" id="UP000198571"/>
    </source>
</evidence>
<evidence type="ECO:0000313" key="1">
    <source>
        <dbReference type="EMBL" id="SES31567.1"/>
    </source>
</evidence>
<gene>
    <name evidence="1" type="ORF">SAMN05518684_11618</name>
</gene>
<organism evidence="1 2">
    <name type="scientific">Salipaludibacillus aurantiacus</name>
    <dbReference type="NCBI Taxonomy" id="1601833"/>
    <lineage>
        <taxon>Bacteria</taxon>
        <taxon>Bacillati</taxon>
        <taxon>Bacillota</taxon>
        <taxon>Bacilli</taxon>
        <taxon>Bacillales</taxon>
        <taxon>Bacillaceae</taxon>
    </lineage>
</organism>
<name>A0A1H9WD04_9BACI</name>
<reference evidence="2" key="1">
    <citation type="submission" date="2016-10" db="EMBL/GenBank/DDBJ databases">
        <authorList>
            <person name="Varghese N."/>
            <person name="Submissions S."/>
        </authorList>
    </citation>
    <scope>NUCLEOTIDE SEQUENCE [LARGE SCALE GENOMIC DNA]</scope>
    <source>
        <strain evidence="2">S9</strain>
    </source>
</reference>
<proteinExistence type="predicted"/>
<dbReference type="EMBL" id="FOGT01000016">
    <property type="protein sequence ID" value="SES31567.1"/>
    <property type="molecule type" value="Genomic_DNA"/>
</dbReference>
<protein>
    <submittedName>
        <fullName evidence="1">Uncharacterized protein</fullName>
    </submittedName>
</protein>
<dbReference type="RefSeq" id="WP_093054510.1">
    <property type="nucleotide sequence ID" value="NZ_FOGT01000016.1"/>
</dbReference>
<dbReference type="Proteomes" id="UP000198571">
    <property type="component" value="Unassembled WGS sequence"/>
</dbReference>
<dbReference type="AlphaFoldDB" id="A0A1H9WD04"/>
<keyword evidence="2" id="KW-1185">Reference proteome</keyword>
<dbReference type="OrthoDB" id="2968910at2"/>
<accession>A0A1H9WD04</accession>